<dbReference type="GeneID" id="74307271"/>
<evidence type="ECO:0000313" key="4">
    <source>
        <dbReference type="Proteomes" id="UP001060368"/>
    </source>
</evidence>
<organism evidence="3 4">
    <name type="scientific">Methanoplanus endosymbiosus</name>
    <dbReference type="NCBI Taxonomy" id="33865"/>
    <lineage>
        <taxon>Archaea</taxon>
        <taxon>Methanobacteriati</taxon>
        <taxon>Methanobacteriota</taxon>
        <taxon>Stenosarchaea group</taxon>
        <taxon>Methanomicrobia</taxon>
        <taxon>Methanomicrobiales</taxon>
        <taxon>Methanomicrobiaceae</taxon>
        <taxon>Methanoplanus</taxon>
    </lineage>
</organism>
<sequence length="266" mass="29622">MDRKLTAVFMLALAVMTVAIAGCTGADETVPVVEKVTIIDVKYIVGIDGEYPPYSYIDKDGNPTGFDVESIEWIADKKGFDVEVQPMAWDGIIPALQAGKIDMVYSGMTINEERLEKVNFSKPYWVANQAVAVRADSEITLDDYKAGKVVCGAQRGSTAAEWIETNLIETELMPKDNLKLYDNFPLAIADLENKRIDAAMYDTPVVKDIIAEKDDVVMLGTIQTDEEYGIAVRKDDVRLLNTLNDGLDMLMADPYWDELIEKYKLA</sequence>
<evidence type="ECO:0000313" key="3">
    <source>
        <dbReference type="EMBL" id="UUX93702.1"/>
    </source>
</evidence>
<dbReference type="Proteomes" id="UP001060368">
    <property type="component" value="Chromosome"/>
</dbReference>
<dbReference type="SMART" id="SM00062">
    <property type="entry name" value="PBPb"/>
    <property type="match status" value="1"/>
</dbReference>
<dbReference type="InterPro" id="IPR001638">
    <property type="entry name" value="Solute-binding_3/MltF_N"/>
</dbReference>
<dbReference type="PANTHER" id="PTHR35936">
    <property type="entry name" value="MEMBRANE-BOUND LYTIC MUREIN TRANSGLYCOSYLASE F"/>
    <property type="match status" value="1"/>
</dbReference>
<accession>A0A9E7THV8</accession>
<dbReference type="EMBL" id="CP096115">
    <property type="protein sequence ID" value="UUX93702.1"/>
    <property type="molecule type" value="Genomic_DNA"/>
</dbReference>
<dbReference type="CDD" id="cd13624">
    <property type="entry name" value="PBP2_Arg_Lys_His"/>
    <property type="match status" value="1"/>
</dbReference>
<dbReference type="AlphaFoldDB" id="A0A9E7THV8"/>
<reference evidence="3" key="1">
    <citation type="submission" date="2022-04" db="EMBL/GenBank/DDBJ databases">
        <title>Complete genome of Methanoplanus endosymbiosus DSM 3599.</title>
        <authorList>
            <person name="Chen S.-C."/>
            <person name="You Y.-T."/>
            <person name="Zhou Y.-Z."/>
            <person name="Lai M.-C."/>
        </authorList>
    </citation>
    <scope>NUCLEOTIDE SEQUENCE</scope>
    <source>
        <strain evidence="3">DSM 3599</strain>
    </source>
</reference>
<dbReference type="KEGG" id="mend:L6E24_06190"/>
<dbReference type="RefSeq" id="WP_257743837.1">
    <property type="nucleotide sequence ID" value="NZ_CP096115.1"/>
</dbReference>
<name>A0A9E7THV8_9EURY</name>
<feature type="domain" description="Solute-binding protein family 3/N-terminal" evidence="2">
    <location>
        <begin position="42"/>
        <end position="266"/>
    </location>
</feature>
<evidence type="ECO:0000259" key="2">
    <source>
        <dbReference type="SMART" id="SM00062"/>
    </source>
</evidence>
<dbReference type="PANTHER" id="PTHR35936:SF19">
    <property type="entry name" value="AMINO-ACID-BINDING PROTEIN YXEM-RELATED"/>
    <property type="match status" value="1"/>
</dbReference>
<dbReference type="Gene3D" id="3.40.190.10">
    <property type="entry name" value="Periplasmic binding protein-like II"/>
    <property type="match status" value="2"/>
</dbReference>
<dbReference type="PROSITE" id="PS51257">
    <property type="entry name" value="PROKAR_LIPOPROTEIN"/>
    <property type="match status" value="1"/>
</dbReference>
<evidence type="ECO:0000256" key="1">
    <source>
        <dbReference type="ARBA" id="ARBA00022729"/>
    </source>
</evidence>
<dbReference type="SUPFAM" id="SSF53850">
    <property type="entry name" value="Periplasmic binding protein-like II"/>
    <property type="match status" value="1"/>
</dbReference>
<proteinExistence type="predicted"/>
<protein>
    <submittedName>
        <fullName evidence="3">Basic amino acid ABC transporter substrate-binding protein</fullName>
    </submittedName>
</protein>
<keyword evidence="4" id="KW-1185">Reference proteome</keyword>
<dbReference type="Pfam" id="PF00497">
    <property type="entry name" value="SBP_bac_3"/>
    <property type="match status" value="1"/>
</dbReference>
<keyword evidence="1" id="KW-0732">Signal</keyword>
<gene>
    <name evidence="3" type="ORF">L6E24_06190</name>
</gene>